<sequence>MSSIKAICNVPFPLGLEVIEAKRGVGSFLLIDFVVSRSERGATALRAAFLLWVYLSDWEIYQDDKRVLDCDETDDRLYEDVLNGLVGSKLIDIDVDVADQSSQFMFDNNISIRLESDLDAYENDDDLFMFFDRSKDMVHSYSPQKGVYSELSRSLPED</sequence>
<proteinExistence type="predicted"/>
<keyword evidence="2" id="KW-1185">Reference proteome</keyword>
<dbReference type="Proteomes" id="UP000630923">
    <property type="component" value="Unassembled WGS sequence"/>
</dbReference>
<name>A0A919E9H0_9PROT</name>
<dbReference type="AlphaFoldDB" id="A0A919E9H0"/>
<comment type="caution">
    <text evidence="1">The sequence shown here is derived from an EMBL/GenBank/DDBJ whole genome shotgun (WGS) entry which is preliminary data.</text>
</comment>
<reference evidence="1" key="1">
    <citation type="journal article" date="2014" name="Int. J. Syst. Evol. Microbiol.">
        <title>Complete genome sequence of Corynebacterium casei LMG S-19264T (=DSM 44701T), isolated from a smear-ripened cheese.</title>
        <authorList>
            <consortium name="US DOE Joint Genome Institute (JGI-PGF)"/>
            <person name="Walter F."/>
            <person name="Albersmeier A."/>
            <person name="Kalinowski J."/>
            <person name="Ruckert C."/>
        </authorList>
    </citation>
    <scope>NUCLEOTIDE SEQUENCE</scope>
    <source>
        <strain evidence="1">KCTC 42590</strain>
    </source>
</reference>
<evidence type="ECO:0000313" key="2">
    <source>
        <dbReference type="Proteomes" id="UP000630923"/>
    </source>
</evidence>
<evidence type="ECO:0000313" key="1">
    <source>
        <dbReference type="EMBL" id="GHF31332.1"/>
    </source>
</evidence>
<dbReference type="RefSeq" id="WP_191254089.1">
    <property type="nucleotide sequence ID" value="NZ_BNCI01000002.1"/>
</dbReference>
<protein>
    <submittedName>
        <fullName evidence="1">Uncharacterized protein</fullName>
    </submittedName>
</protein>
<accession>A0A919E9H0</accession>
<organism evidence="1 2">
    <name type="scientific">Kordiimonas sediminis</name>
    <dbReference type="NCBI Taxonomy" id="1735581"/>
    <lineage>
        <taxon>Bacteria</taxon>
        <taxon>Pseudomonadati</taxon>
        <taxon>Pseudomonadota</taxon>
        <taxon>Alphaproteobacteria</taxon>
        <taxon>Kordiimonadales</taxon>
        <taxon>Kordiimonadaceae</taxon>
        <taxon>Kordiimonas</taxon>
    </lineage>
</organism>
<reference evidence="1" key="2">
    <citation type="submission" date="2020-09" db="EMBL/GenBank/DDBJ databases">
        <authorList>
            <person name="Sun Q."/>
            <person name="Kim S."/>
        </authorList>
    </citation>
    <scope>NUCLEOTIDE SEQUENCE</scope>
    <source>
        <strain evidence="1">KCTC 42590</strain>
    </source>
</reference>
<gene>
    <name evidence="1" type="ORF">GCM10017044_28570</name>
</gene>
<dbReference type="EMBL" id="BNCI01000002">
    <property type="protein sequence ID" value="GHF31332.1"/>
    <property type="molecule type" value="Genomic_DNA"/>
</dbReference>